<comment type="caution">
    <text evidence="2">The sequence shown here is derived from an EMBL/GenBank/DDBJ whole genome shotgun (WGS) entry which is preliminary data.</text>
</comment>
<dbReference type="Pfam" id="PF19755">
    <property type="entry name" value="DUF6242"/>
    <property type="match status" value="1"/>
</dbReference>
<evidence type="ECO:0000313" key="2">
    <source>
        <dbReference type="EMBL" id="MBV4357607.1"/>
    </source>
</evidence>
<accession>A0A9E2SA92</accession>
<keyword evidence="3" id="KW-1185">Reference proteome</keyword>
<dbReference type="Pfam" id="PF24681">
    <property type="entry name" value="Kelch_KLHDC2_KLHL20_DRC7"/>
    <property type="match status" value="1"/>
</dbReference>
<dbReference type="RefSeq" id="WP_217791261.1">
    <property type="nucleotide sequence ID" value="NZ_JAHSPG010000006.1"/>
</dbReference>
<dbReference type="PANTHER" id="PTHR23244:SF437">
    <property type="match status" value="1"/>
</dbReference>
<proteinExistence type="predicted"/>
<feature type="domain" description="DUF6242" evidence="1">
    <location>
        <begin position="44"/>
        <end position="125"/>
    </location>
</feature>
<organism evidence="2 3">
    <name type="scientific">Pinibacter aurantiacus</name>
    <dbReference type="NCBI Taxonomy" id="2851599"/>
    <lineage>
        <taxon>Bacteria</taxon>
        <taxon>Pseudomonadati</taxon>
        <taxon>Bacteroidota</taxon>
        <taxon>Chitinophagia</taxon>
        <taxon>Chitinophagales</taxon>
        <taxon>Chitinophagaceae</taxon>
        <taxon>Pinibacter</taxon>
    </lineage>
</organism>
<sequence>MLSYSSQSTQRVLGIFLIGTTLLASCKKDEAKSNLAGLSEFSIKDVNVSFKIDETKATIENTDSLPFQTNVSALVAIFKAVPNSTTKVGETLQVSGTTVNNFSSPVTYTSVAQDGVTKRNYTVRVNVAKLDPKTVAWQQTTANGGWGPYRTSTAGFYGGKLWVAAAESGSFGVFNSGLFSSTDGITWTKVTAKDDATNNVPYAERQTGVFGFNNKMWLVGGLVPGIGFNFSNVTNKVWSSTDGISWTLTTPATGATIWSARERTAAVVFNSKLFVIGGNGYPAFGNANSPGTAMNDVWSTTDGTTWTKVTDAAGFIARTEPAVFVYDNKIWVVGGRDNSGKLLNDVWNSADGANWTQVTTTQAFTERWGHKVIAYKDQLFLFGGEVNSTDASNELWISEDKGVSWKKASAGDVRALPSGVAGRAHFSYFVNDNTIWIVGGQASMPAPGTYSFINDTWKGKFPE</sequence>
<dbReference type="CDD" id="cd15482">
    <property type="entry name" value="Sialidase_non-viral"/>
    <property type="match status" value="1"/>
</dbReference>
<protein>
    <recommendedName>
        <fullName evidence="1">DUF6242 domain-containing protein</fullName>
    </recommendedName>
</protein>
<evidence type="ECO:0000313" key="3">
    <source>
        <dbReference type="Proteomes" id="UP000812270"/>
    </source>
</evidence>
<dbReference type="InterPro" id="IPR046209">
    <property type="entry name" value="DUF6242_N"/>
</dbReference>
<dbReference type="Proteomes" id="UP000812270">
    <property type="component" value="Unassembled WGS sequence"/>
</dbReference>
<name>A0A9E2SA92_9BACT</name>
<dbReference type="PANTHER" id="PTHR23244">
    <property type="entry name" value="KELCH REPEAT DOMAIN"/>
    <property type="match status" value="1"/>
</dbReference>
<evidence type="ECO:0000259" key="1">
    <source>
        <dbReference type="Pfam" id="PF19755"/>
    </source>
</evidence>
<reference evidence="2" key="1">
    <citation type="submission" date="2021-06" db="EMBL/GenBank/DDBJ databases">
        <authorList>
            <person name="Huq M.A."/>
        </authorList>
    </citation>
    <scope>NUCLEOTIDE SEQUENCE</scope>
    <source>
        <strain evidence="2">MAH-26</strain>
    </source>
</reference>
<gene>
    <name evidence="2" type="ORF">KTO63_10640</name>
</gene>
<dbReference type="EMBL" id="JAHSPG010000006">
    <property type="protein sequence ID" value="MBV4357607.1"/>
    <property type="molecule type" value="Genomic_DNA"/>
</dbReference>
<dbReference type="AlphaFoldDB" id="A0A9E2SA92"/>